<evidence type="ECO:0000313" key="2">
    <source>
        <dbReference type="EMBL" id="OHV28255.1"/>
    </source>
</evidence>
<evidence type="ECO:0000256" key="1">
    <source>
        <dbReference type="SAM" id="MobiDB-lite"/>
    </source>
</evidence>
<comment type="caution">
    <text evidence="2">The sequence shown here is derived from an EMBL/GenBank/DDBJ whole genome shotgun (WGS) entry which is preliminary data.</text>
</comment>
<proteinExistence type="predicted"/>
<feature type="compositionally biased region" description="Basic residues" evidence="1">
    <location>
        <begin position="76"/>
        <end position="89"/>
    </location>
</feature>
<dbReference type="Proteomes" id="UP000179769">
    <property type="component" value="Unassembled WGS sequence"/>
</dbReference>
<dbReference type="EMBL" id="MAXA01000213">
    <property type="protein sequence ID" value="OHV28255.1"/>
    <property type="molecule type" value="Genomic_DNA"/>
</dbReference>
<keyword evidence="3" id="KW-1185">Reference proteome</keyword>
<evidence type="ECO:0000313" key="3">
    <source>
        <dbReference type="Proteomes" id="UP000179769"/>
    </source>
</evidence>
<name>A0A1S1Q503_9ACTN</name>
<dbReference type="AlphaFoldDB" id="A0A1S1Q503"/>
<accession>A0A1S1Q503</accession>
<reference evidence="3" key="1">
    <citation type="submission" date="2016-07" db="EMBL/GenBank/DDBJ databases">
        <title>Frankia sp. NRRL B-16219 Genome sequencing.</title>
        <authorList>
            <person name="Ghodhbane-Gtari F."/>
            <person name="Swanson E."/>
            <person name="Gueddou A."/>
            <person name="Louati M."/>
            <person name="Nouioui I."/>
            <person name="Hezbri K."/>
            <person name="Abebe-Akele F."/>
            <person name="Simpson S."/>
            <person name="Morris K."/>
            <person name="Thomas K."/>
            <person name="Gtari M."/>
            <person name="Tisa L.S."/>
        </authorList>
    </citation>
    <scope>NUCLEOTIDE SEQUENCE [LARGE SCALE GENOMIC DNA]</scope>
    <source>
        <strain evidence="3">NRRL B-16219</strain>
    </source>
</reference>
<organism evidence="2 3">
    <name type="scientific">Parafrankia soli</name>
    <dbReference type="NCBI Taxonomy" id="2599596"/>
    <lineage>
        <taxon>Bacteria</taxon>
        <taxon>Bacillati</taxon>
        <taxon>Actinomycetota</taxon>
        <taxon>Actinomycetes</taxon>
        <taxon>Frankiales</taxon>
        <taxon>Frankiaceae</taxon>
        <taxon>Parafrankia</taxon>
    </lineage>
</organism>
<gene>
    <name evidence="2" type="ORF">BBK14_03610</name>
</gene>
<sequence>MGGRTPRARPGGEPDQERTAAVARTPAEGPTTAGDDDMGAQCDMRRDATDAGGSQPAERHGTGRHGTGHPGLLDRHRMRCHRVRRRQRQRLVPGQLGHHLGEQVDQPYV</sequence>
<feature type="region of interest" description="Disordered" evidence="1">
    <location>
        <begin position="1"/>
        <end position="109"/>
    </location>
</feature>
<protein>
    <submittedName>
        <fullName evidence="2">Uncharacterized protein</fullName>
    </submittedName>
</protein>